<protein>
    <recommendedName>
        <fullName evidence="1">Fibronectin type-III domain-containing protein</fullName>
    </recommendedName>
</protein>
<gene>
    <name evidence="2" type="ORF">EGW08_020619</name>
</gene>
<dbReference type="PROSITE" id="PS50853">
    <property type="entry name" value="FN3"/>
    <property type="match status" value="1"/>
</dbReference>
<dbReference type="SUPFAM" id="SSF49265">
    <property type="entry name" value="Fibronectin type III"/>
    <property type="match status" value="2"/>
</dbReference>
<evidence type="ECO:0000259" key="1">
    <source>
        <dbReference type="PROSITE" id="PS50853"/>
    </source>
</evidence>
<dbReference type="AlphaFoldDB" id="A0A3S0ZC86"/>
<dbReference type="PANTHER" id="PTHR46957:SF3">
    <property type="entry name" value="CYTOKINE RECEPTOR"/>
    <property type="match status" value="1"/>
</dbReference>
<dbReference type="STRING" id="188477.A0A3S0ZC86"/>
<dbReference type="Gene3D" id="2.60.40.10">
    <property type="entry name" value="Immunoglobulins"/>
    <property type="match status" value="1"/>
</dbReference>
<evidence type="ECO:0000313" key="3">
    <source>
        <dbReference type="Proteomes" id="UP000271974"/>
    </source>
</evidence>
<dbReference type="Proteomes" id="UP000271974">
    <property type="component" value="Unassembled WGS sequence"/>
</dbReference>
<dbReference type="InterPro" id="IPR050713">
    <property type="entry name" value="RTP_Phos/Ushers"/>
</dbReference>
<reference evidence="2 3" key="1">
    <citation type="submission" date="2019-01" db="EMBL/GenBank/DDBJ databases">
        <title>A draft genome assembly of the solar-powered sea slug Elysia chlorotica.</title>
        <authorList>
            <person name="Cai H."/>
            <person name="Li Q."/>
            <person name="Fang X."/>
            <person name="Li J."/>
            <person name="Curtis N.E."/>
            <person name="Altenburger A."/>
            <person name="Shibata T."/>
            <person name="Feng M."/>
            <person name="Maeda T."/>
            <person name="Schwartz J.A."/>
            <person name="Shigenobu S."/>
            <person name="Lundholm N."/>
            <person name="Nishiyama T."/>
            <person name="Yang H."/>
            <person name="Hasebe M."/>
            <person name="Li S."/>
            <person name="Pierce S.K."/>
            <person name="Wang J."/>
        </authorList>
    </citation>
    <scope>NUCLEOTIDE SEQUENCE [LARGE SCALE GENOMIC DNA]</scope>
    <source>
        <strain evidence="2">EC2010</strain>
        <tissue evidence="2">Whole organism of an adult</tissue>
    </source>
</reference>
<feature type="non-terminal residue" evidence="2">
    <location>
        <position position="214"/>
    </location>
</feature>
<dbReference type="PANTHER" id="PTHR46957">
    <property type="entry name" value="CYTOKINE RECEPTOR"/>
    <property type="match status" value="1"/>
</dbReference>
<keyword evidence="3" id="KW-1185">Reference proteome</keyword>
<dbReference type="EMBL" id="RQTK01001186">
    <property type="protein sequence ID" value="RUS71627.1"/>
    <property type="molecule type" value="Genomic_DNA"/>
</dbReference>
<proteinExistence type="predicted"/>
<organism evidence="2 3">
    <name type="scientific">Elysia chlorotica</name>
    <name type="common">Eastern emerald elysia</name>
    <name type="synonym">Sea slug</name>
    <dbReference type="NCBI Taxonomy" id="188477"/>
    <lineage>
        <taxon>Eukaryota</taxon>
        <taxon>Metazoa</taxon>
        <taxon>Spiralia</taxon>
        <taxon>Lophotrochozoa</taxon>
        <taxon>Mollusca</taxon>
        <taxon>Gastropoda</taxon>
        <taxon>Heterobranchia</taxon>
        <taxon>Euthyneura</taxon>
        <taxon>Panpulmonata</taxon>
        <taxon>Sacoglossa</taxon>
        <taxon>Placobranchoidea</taxon>
        <taxon>Plakobranchidae</taxon>
        <taxon>Elysia</taxon>
    </lineage>
</organism>
<feature type="domain" description="Fibronectin type-III" evidence="1">
    <location>
        <begin position="59"/>
        <end position="156"/>
    </location>
</feature>
<dbReference type="InterPro" id="IPR013783">
    <property type="entry name" value="Ig-like_fold"/>
</dbReference>
<dbReference type="CDD" id="cd00063">
    <property type="entry name" value="FN3"/>
    <property type="match status" value="1"/>
</dbReference>
<dbReference type="Pfam" id="PF00041">
    <property type="entry name" value="fn3"/>
    <property type="match status" value="1"/>
</dbReference>
<sequence>MEESYDVLNGEQSEINLEINELKPYKDYTMTVHAVNMAGFGLPESVSSMTEIGVAKELVSLIVQKTGTDSTAGLNLIWIAGEKTGPTNYSVRVEEAKSISSSEYLLSSFRTVEGYSTTSFQVSDLIAYWSYQVTVTAVTSAGSGPSKTETLITKSNKPGEVTNFDVELSANDAQVFDLTFECPIEKERNGILKEYIVQKQVQGVSCFTFYSYIG</sequence>
<dbReference type="OrthoDB" id="6129861at2759"/>
<name>A0A3S0ZC86_ELYCH</name>
<dbReference type="GO" id="GO:0016020">
    <property type="term" value="C:membrane"/>
    <property type="evidence" value="ECO:0007669"/>
    <property type="project" value="UniProtKB-SubCell"/>
</dbReference>
<accession>A0A3S0ZC86</accession>
<comment type="caution">
    <text evidence="2">The sequence shown here is derived from an EMBL/GenBank/DDBJ whole genome shotgun (WGS) entry which is preliminary data.</text>
</comment>
<dbReference type="InterPro" id="IPR003961">
    <property type="entry name" value="FN3_dom"/>
</dbReference>
<evidence type="ECO:0000313" key="2">
    <source>
        <dbReference type="EMBL" id="RUS71627.1"/>
    </source>
</evidence>
<dbReference type="InterPro" id="IPR036116">
    <property type="entry name" value="FN3_sf"/>
</dbReference>